<protein>
    <submittedName>
        <fullName evidence="1">Uncharacterized protein</fullName>
    </submittedName>
</protein>
<comment type="caution">
    <text evidence="1">The sequence shown here is derived from an EMBL/GenBank/DDBJ whole genome shotgun (WGS) entry which is preliminary data.</text>
</comment>
<keyword evidence="2" id="KW-1185">Reference proteome</keyword>
<sequence length="347" mass="39107">MPPKRKLYVKPRALTQEKNSYGVNRNSNIQRKIPRLNELGARTLEWALEGPARHRVSLEDEDDEVNMEYKPSRSEEELSSSGEDDLEDEVIVLSQTWLVKGDKDTAVQSFSCSMRLVSLRSQSVLPVSLRSQTSTFRRVRGKVVGSAVEKRMRALGVKLNVPLGEMSGAFEGVNASTFVVELGSHIRRIAPYDKPTWLVVDDGTREAVYVAVSIDRSSAVNILPIQTMSHVDLTPRSLKDTNVKIHGYDGQGSRALRKIKIKYQINHLIACSNSYVVEACTTYGLLLGRPWIHENHVIPSMLHQCFKYVDSTVTVQRQFTDWKPFHGESIYCSDVALYEEEGRLPAS</sequence>
<gene>
    <name evidence="1" type="ORF">MRB53_030681</name>
</gene>
<name>A0ACC2KM11_PERAE</name>
<evidence type="ECO:0000313" key="1">
    <source>
        <dbReference type="EMBL" id="KAJ8622152.1"/>
    </source>
</evidence>
<organism evidence="1 2">
    <name type="scientific">Persea americana</name>
    <name type="common">Avocado</name>
    <dbReference type="NCBI Taxonomy" id="3435"/>
    <lineage>
        <taxon>Eukaryota</taxon>
        <taxon>Viridiplantae</taxon>
        <taxon>Streptophyta</taxon>
        <taxon>Embryophyta</taxon>
        <taxon>Tracheophyta</taxon>
        <taxon>Spermatophyta</taxon>
        <taxon>Magnoliopsida</taxon>
        <taxon>Magnoliidae</taxon>
        <taxon>Laurales</taxon>
        <taxon>Lauraceae</taxon>
        <taxon>Persea</taxon>
    </lineage>
</organism>
<dbReference type="EMBL" id="CM056818">
    <property type="protein sequence ID" value="KAJ8622152.1"/>
    <property type="molecule type" value="Genomic_DNA"/>
</dbReference>
<proteinExistence type="predicted"/>
<accession>A0ACC2KM11</accession>
<dbReference type="Proteomes" id="UP001234297">
    <property type="component" value="Chromosome 10"/>
</dbReference>
<evidence type="ECO:0000313" key="2">
    <source>
        <dbReference type="Proteomes" id="UP001234297"/>
    </source>
</evidence>
<reference evidence="1 2" key="1">
    <citation type="journal article" date="2022" name="Hortic Res">
        <title>A haplotype resolved chromosomal level avocado genome allows analysis of novel avocado genes.</title>
        <authorList>
            <person name="Nath O."/>
            <person name="Fletcher S.J."/>
            <person name="Hayward A."/>
            <person name="Shaw L.M."/>
            <person name="Masouleh A.K."/>
            <person name="Furtado A."/>
            <person name="Henry R.J."/>
            <person name="Mitter N."/>
        </authorList>
    </citation>
    <scope>NUCLEOTIDE SEQUENCE [LARGE SCALE GENOMIC DNA]</scope>
    <source>
        <strain evidence="2">cv. Hass</strain>
    </source>
</reference>